<dbReference type="Pfam" id="PF03760">
    <property type="entry name" value="LEA_1"/>
    <property type="match status" value="1"/>
</dbReference>
<feature type="compositionally biased region" description="Polar residues" evidence="2">
    <location>
        <begin position="87"/>
        <end position="98"/>
    </location>
</feature>
<evidence type="ECO:0000313" key="3">
    <source>
        <dbReference type="EMBL" id="KAL2634518.1"/>
    </source>
</evidence>
<organism evidence="3 4">
    <name type="scientific">Riccia fluitans</name>
    <dbReference type="NCBI Taxonomy" id="41844"/>
    <lineage>
        <taxon>Eukaryota</taxon>
        <taxon>Viridiplantae</taxon>
        <taxon>Streptophyta</taxon>
        <taxon>Embryophyta</taxon>
        <taxon>Marchantiophyta</taxon>
        <taxon>Marchantiopsida</taxon>
        <taxon>Marchantiidae</taxon>
        <taxon>Marchantiales</taxon>
        <taxon>Ricciaceae</taxon>
        <taxon>Riccia</taxon>
    </lineage>
</organism>
<sequence length="126" mass="13728">MQAKVRSKVEDAAATIEEKKDVVKAEAEEKVDKLRANDEASKEEAAQEKTEKLRNAEETKNRKLHHERHDPIGDRPTPADLDMPAENPSQPAMSSNSGMVAAPVPGALTATGGLLIDKHDNLEKPL</sequence>
<reference evidence="3 4" key="1">
    <citation type="submission" date="2024-09" db="EMBL/GenBank/DDBJ databases">
        <title>Chromosome-scale assembly of Riccia fluitans.</title>
        <authorList>
            <person name="Paukszto L."/>
            <person name="Sawicki J."/>
            <person name="Karawczyk K."/>
            <person name="Piernik-Szablinska J."/>
            <person name="Szczecinska M."/>
            <person name="Mazdziarz M."/>
        </authorList>
    </citation>
    <scope>NUCLEOTIDE SEQUENCE [LARGE SCALE GENOMIC DNA]</scope>
    <source>
        <strain evidence="3">Rf_01</strain>
        <tissue evidence="3">Aerial parts of the thallus</tissue>
    </source>
</reference>
<protein>
    <recommendedName>
        <fullName evidence="5">Late embryogenesis abundant protein</fullName>
    </recommendedName>
</protein>
<evidence type="ECO:0000256" key="1">
    <source>
        <dbReference type="ARBA" id="ARBA00010975"/>
    </source>
</evidence>
<feature type="compositionally biased region" description="Basic and acidic residues" evidence="2">
    <location>
        <begin position="7"/>
        <end position="73"/>
    </location>
</feature>
<keyword evidence="4" id="KW-1185">Reference proteome</keyword>
<comment type="similarity">
    <text evidence="1">Belongs to the LEA type 1 family.</text>
</comment>
<comment type="caution">
    <text evidence="3">The sequence shown here is derived from an EMBL/GenBank/DDBJ whole genome shotgun (WGS) entry which is preliminary data.</text>
</comment>
<evidence type="ECO:0000313" key="4">
    <source>
        <dbReference type="Proteomes" id="UP001605036"/>
    </source>
</evidence>
<feature type="region of interest" description="Disordered" evidence="2">
    <location>
        <begin position="1"/>
        <end position="100"/>
    </location>
</feature>
<dbReference type="Proteomes" id="UP001605036">
    <property type="component" value="Unassembled WGS sequence"/>
</dbReference>
<dbReference type="InterPro" id="IPR005513">
    <property type="entry name" value="LEA_1"/>
</dbReference>
<accession>A0ABD1YUT8</accession>
<dbReference type="AlphaFoldDB" id="A0ABD1YUT8"/>
<gene>
    <name evidence="3" type="ORF">R1flu_005997</name>
</gene>
<proteinExistence type="inferred from homology"/>
<dbReference type="EMBL" id="JBHFFA010000003">
    <property type="protein sequence ID" value="KAL2634518.1"/>
    <property type="molecule type" value="Genomic_DNA"/>
</dbReference>
<evidence type="ECO:0000256" key="2">
    <source>
        <dbReference type="SAM" id="MobiDB-lite"/>
    </source>
</evidence>
<evidence type="ECO:0008006" key="5">
    <source>
        <dbReference type="Google" id="ProtNLM"/>
    </source>
</evidence>
<name>A0ABD1YUT8_9MARC</name>